<sequence length="37" mass="4302">MKKMGATVKTIQVELKRINNLVDEGVKRLWITKSFLI</sequence>
<dbReference type="KEGG" id="mps:MPTP_0076"/>
<reference key="2">
    <citation type="submission" date="2011-04" db="EMBL/GenBank/DDBJ databases">
        <title>Whole genome sequence of Melissococcus plutonius ATCC 35311.</title>
        <authorList>
            <person name="Okumura K."/>
            <person name="Arai R."/>
            <person name="Osaki M."/>
            <person name="Okura M."/>
            <person name="Kirikae T."/>
            <person name="Takamatsu D."/>
            <person name="Akiyama T."/>
        </authorList>
    </citation>
    <scope>NUCLEOTIDE SEQUENCE</scope>
    <source>
        <strain>ATCC 35311</strain>
    </source>
</reference>
<organism evidence="1 2">
    <name type="scientific">Melissococcus plutonius (strain ATCC 35311 / DSM 29964 / CIP 104052 / LMG 20360 / NCIMB 702443)</name>
    <dbReference type="NCBI Taxonomy" id="940190"/>
    <lineage>
        <taxon>Bacteria</taxon>
        <taxon>Bacillati</taxon>
        <taxon>Bacillota</taxon>
        <taxon>Bacilli</taxon>
        <taxon>Lactobacillales</taxon>
        <taxon>Enterococcaceae</taxon>
        <taxon>Melissococcus</taxon>
    </lineage>
</organism>
<dbReference type="HOGENOM" id="CLU_3345694_0_0_9"/>
<name>F3Y7U7_MELPT</name>
<dbReference type="EMBL" id="AP012200">
    <property type="protein sequence ID" value="BAK20575.1"/>
    <property type="molecule type" value="Genomic_DNA"/>
</dbReference>
<accession>F3Y7U7</accession>
<evidence type="ECO:0000313" key="1">
    <source>
        <dbReference type="EMBL" id="BAK20575.1"/>
    </source>
</evidence>
<dbReference type="AlphaFoldDB" id="F3Y7U7"/>
<proteinExistence type="predicted"/>
<dbReference type="Proteomes" id="UP000008456">
    <property type="component" value="Chromosome"/>
</dbReference>
<gene>
    <name evidence="1" type="ordered locus">MPTP_0076</name>
</gene>
<evidence type="ECO:0000313" key="2">
    <source>
        <dbReference type="Proteomes" id="UP000008456"/>
    </source>
</evidence>
<protein>
    <submittedName>
        <fullName evidence="1">Uncharacterized protein</fullName>
    </submittedName>
</protein>
<reference evidence="1 2" key="1">
    <citation type="journal article" date="2011" name="J. Bacteriol.">
        <title>Complete genome sequence of Melissococcus plutonius ATCC 35311.</title>
        <authorList>
            <person name="Okumura K."/>
            <person name="Arai R."/>
            <person name="Okura M."/>
            <person name="Kirikae T."/>
            <person name="Takamatsu D."/>
            <person name="Osaki M."/>
            <person name="Miyoshi-Akiyama T."/>
        </authorList>
    </citation>
    <scope>NUCLEOTIDE SEQUENCE [LARGE SCALE GENOMIC DNA]</scope>
    <source>
        <strain evidence="2">ATCC 35311 / CIP 104052 / LMG 20360 / NCIMB 702443</strain>
    </source>
</reference>
<keyword evidence="2" id="KW-1185">Reference proteome</keyword>